<name>A0A1D1VII7_RAMVA</name>
<comment type="caution">
    <text evidence="16">The sequence shown here is derived from an EMBL/GenBank/DDBJ whole genome shotgun (WGS) entry which is preliminary data.</text>
</comment>
<evidence type="ECO:0000256" key="13">
    <source>
        <dbReference type="PROSITE-ProRule" id="PRU10141"/>
    </source>
</evidence>
<dbReference type="PANTHER" id="PTHR22988:SF76">
    <property type="entry name" value="CHROMOSOME UNDETERMINED SCAFFOLD_135, WHOLE GENOME SHOTGUN SEQUENCE"/>
    <property type="match status" value="1"/>
</dbReference>
<dbReference type="Gene3D" id="1.10.510.10">
    <property type="entry name" value="Transferase(Phosphotransferase) domain 1"/>
    <property type="match status" value="1"/>
</dbReference>
<keyword evidence="17" id="KW-1185">Reference proteome</keyword>
<evidence type="ECO:0000256" key="5">
    <source>
        <dbReference type="ARBA" id="ARBA00022527"/>
    </source>
</evidence>
<comment type="subcellular location">
    <subcellularLocation>
        <location evidence="1">Cytoplasm</location>
    </subcellularLocation>
</comment>
<keyword evidence="6" id="KW-0597">Phosphoprotein</keyword>
<evidence type="ECO:0000256" key="10">
    <source>
        <dbReference type="ARBA" id="ARBA00022840"/>
    </source>
</evidence>
<evidence type="ECO:0000256" key="9">
    <source>
        <dbReference type="ARBA" id="ARBA00022777"/>
    </source>
</evidence>
<dbReference type="SMART" id="SM00220">
    <property type="entry name" value="S_TKc"/>
    <property type="match status" value="1"/>
</dbReference>
<evidence type="ECO:0000256" key="4">
    <source>
        <dbReference type="ARBA" id="ARBA00022490"/>
    </source>
</evidence>
<evidence type="ECO:0000256" key="7">
    <source>
        <dbReference type="ARBA" id="ARBA00022679"/>
    </source>
</evidence>
<keyword evidence="9" id="KW-0418">Kinase</keyword>
<accession>A0A1D1VII7</accession>
<evidence type="ECO:0000256" key="11">
    <source>
        <dbReference type="ARBA" id="ARBA00047899"/>
    </source>
</evidence>
<sequence>MEPMMKTYDMMGITGIHTSASTSQLNDHTVDKATKAKLTLESYYSNLIDQHHDRQNRFRQLEKSMDDENLSETQKAEKRVQHATKETEYLRLKRSRLIVEDFEPLRVIGKGAFGEVRLVQKKDTGHIFAMKVLRKADMVEREQVAHVRAERDVLVEADHQWVVKMYYSFQDTVNLYLVMEFLPGGDLMTLLMKKDILSEEATQFYISEAALAIESIHKLGFIHRDIKPDNLLLDSKGHLKLSDFGLCTGLKKSHQTVYYRDLQTSKFAGDLSPLDSRRRAESWKRNRRALAHSTVGTPDYIAPEMFGNAGYTAACDWWSLGVIMYEMLIGYPPFCSETAAETYHKVLHWRESLIFPPEIPVSDVAKDLIKKFCCDQAHRLGSQRGLNEIQEHVFFHGIDWNHLRDRPAAINIDVKSIDDTANFDDFPEVDLRIPCGGAPTSTSTAGDSSGYKDWVFLNYTFKRFEGLTPRNAITTQLSPVTTEATSSET</sequence>
<dbReference type="SUPFAM" id="SSF56112">
    <property type="entry name" value="Protein kinase-like (PK-like)"/>
    <property type="match status" value="1"/>
</dbReference>
<evidence type="ECO:0000256" key="2">
    <source>
        <dbReference type="ARBA" id="ARBA00009903"/>
    </source>
</evidence>
<evidence type="ECO:0000313" key="17">
    <source>
        <dbReference type="Proteomes" id="UP000186922"/>
    </source>
</evidence>
<dbReference type="EC" id="2.7.11.1" evidence="3"/>
<dbReference type="Gene3D" id="3.30.200.20">
    <property type="entry name" value="Phosphorylase Kinase, domain 1"/>
    <property type="match status" value="1"/>
</dbReference>
<dbReference type="InterPro" id="IPR000719">
    <property type="entry name" value="Prot_kinase_dom"/>
</dbReference>
<keyword evidence="8 13" id="KW-0547">Nucleotide-binding</keyword>
<dbReference type="InterPro" id="IPR050839">
    <property type="entry name" value="Rho-assoc_Ser/Thr_Kinase"/>
</dbReference>
<dbReference type="STRING" id="947166.A0A1D1VII7"/>
<evidence type="ECO:0000256" key="6">
    <source>
        <dbReference type="ARBA" id="ARBA00022553"/>
    </source>
</evidence>
<evidence type="ECO:0000259" key="15">
    <source>
        <dbReference type="PROSITE" id="PS50011"/>
    </source>
</evidence>
<dbReference type="GO" id="GO:0005524">
    <property type="term" value="F:ATP binding"/>
    <property type="evidence" value="ECO:0007669"/>
    <property type="project" value="UniProtKB-UniRule"/>
</dbReference>
<dbReference type="PROSITE" id="PS00108">
    <property type="entry name" value="PROTEIN_KINASE_ST"/>
    <property type="match status" value="1"/>
</dbReference>
<dbReference type="InterPro" id="IPR008271">
    <property type="entry name" value="Ser/Thr_kinase_AS"/>
</dbReference>
<dbReference type="PANTHER" id="PTHR22988">
    <property type="entry name" value="MYOTONIC DYSTROPHY S/T KINASE-RELATED"/>
    <property type="match status" value="1"/>
</dbReference>
<dbReference type="FunFam" id="1.10.510.10:FF:000057">
    <property type="entry name" value="Non-specific serine/threonine protein kinase"/>
    <property type="match status" value="1"/>
</dbReference>
<evidence type="ECO:0000256" key="3">
    <source>
        <dbReference type="ARBA" id="ARBA00012513"/>
    </source>
</evidence>
<dbReference type="InterPro" id="IPR011009">
    <property type="entry name" value="Kinase-like_dom_sf"/>
</dbReference>
<feature type="binding site" evidence="13">
    <location>
        <position position="131"/>
    </location>
    <ligand>
        <name>ATP</name>
        <dbReference type="ChEBI" id="CHEBI:30616"/>
    </ligand>
</feature>
<dbReference type="Pfam" id="PF00069">
    <property type="entry name" value="Pkinase"/>
    <property type="match status" value="1"/>
</dbReference>
<comment type="similarity">
    <text evidence="2">Belongs to the protein kinase superfamily. AGC Ser/Thr protein kinase family.</text>
</comment>
<dbReference type="InterPro" id="IPR017441">
    <property type="entry name" value="Protein_kinase_ATP_BS"/>
</dbReference>
<comment type="catalytic activity">
    <reaction evidence="11">
        <text>L-threonyl-[protein] + ATP = O-phospho-L-threonyl-[protein] + ADP + H(+)</text>
        <dbReference type="Rhea" id="RHEA:46608"/>
        <dbReference type="Rhea" id="RHEA-COMP:11060"/>
        <dbReference type="Rhea" id="RHEA-COMP:11605"/>
        <dbReference type="ChEBI" id="CHEBI:15378"/>
        <dbReference type="ChEBI" id="CHEBI:30013"/>
        <dbReference type="ChEBI" id="CHEBI:30616"/>
        <dbReference type="ChEBI" id="CHEBI:61977"/>
        <dbReference type="ChEBI" id="CHEBI:456216"/>
        <dbReference type="EC" id="2.7.11.1"/>
    </reaction>
</comment>
<gene>
    <name evidence="16" type="primary">RvY_11441-1</name>
    <name evidence="16" type="synonym">RvY_11441.1</name>
    <name evidence="16" type="ORF">RvY_11441</name>
</gene>
<dbReference type="AlphaFoldDB" id="A0A1D1VII7"/>
<dbReference type="OrthoDB" id="3638488at2759"/>
<dbReference type="CDD" id="cd21780">
    <property type="entry name" value="MobB_Trc-like"/>
    <property type="match status" value="1"/>
</dbReference>
<keyword evidence="5 14" id="KW-0723">Serine/threonine-protein kinase</keyword>
<evidence type="ECO:0000256" key="8">
    <source>
        <dbReference type="ARBA" id="ARBA00022741"/>
    </source>
</evidence>
<protein>
    <recommendedName>
        <fullName evidence="3">non-specific serine/threonine protein kinase</fullName>
        <ecNumber evidence="3">2.7.11.1</ecNumber>
    </recommendedName>
</protein>
<evidence type="ECO:0000313" key="16">
    <source>
        <dbReference type="EMBL" id="GAV00616.1"/>
    </source>
</evidence>
<dbReference type="GO" id="GO:0004674">
    <property type="term" value="F:protein serine/threonine kinase activity"/>
    <property type="evidence" value="ECO:0007669"/>
    <property type="project" value="UniProtKB-KW"/>
</dbReference>
<dbReference type="PROSITE" id="PS50011">
    <property type="entry name" value="PROTEIN_KINASE_DOM"/>
    <property type="match status" value="1"/>
</dbReference>
<dbReference type="FunFam" id="3.30.200.20:FF:000393">
    <property type="entry name" value="Non-specific serine/threonine protein kinase"/>
    <property type="match status" value="1"/>
</dbReference>
<feature type="domain" description="Protein kinase" evidence="15">
    <location>
        <begin position="102"/>
        <end position="395"/>
    </location>
</feature>
<evidence type="ECO:0000256" key="12">
    <source>
        <dbReference type="ARBA" id="ARBA00048679"/>
    </source>
</evidence>
<proteinExistence type="inferred from homology"/>
<comment type="catalytic activity">
    <reaction evidence="12">
        <text>L-seryl-[protein] + ATP = O-phospho-L-seryl-[protein] + ADP + H(+)</text>
        <dbReference type="Rhea" id="RHEA:17989"/>
        <dbReference type="Rhea" id="RHEA-COMP:9863"/>
        <dbReference type="Rhea" id="RHEA-COMP:11604"/>
        <dbReference type="ChEBI" id="CHEBI:15378"/>
        <dbReference type="ChEBI" id="CHEBI:29999"/>
        <dbReference type="ChEBI" id="CHEBI:30616"/>
        <dbReference type="ChEBI" id="CHEBI:83421"/>
        <dbReference type="ChEBI" id="CHEBI:456216"/>
        <dbReference type="EC" id="2.7.11.1"/>
    </reaction>
</comment>
<dbReference type="FunFam" id="1.10.510.10:FF:000086">
    <property type="entry name" value="Non-specific serine/threonine protein kinase"/>
    <property type="match status" value="1"/>
</dbReference>
<evidence type="ECO:0000256" key="14">
    <source>
        <dbReference type="RuleBase" id="RU000304"/>
    </source>
</evidence>
<dbReference type="EMBL" id="BDGG01000006">
    <property type="protein sequence ID" value="GAV00616.1"/>
    <property type="molecule type" value="Genomic_DNA"/>
</dbReference>
<organism evidence="16 17">
    <name type="scientific">Ramazzottius varieornatus</name>
    <name type="common">Water bear</name>
    <name type="synonym">Tardigrade</name>
    <dbReference type="NCBI Taxonomy" id="947166"/>
    <lineage>
        <taxon>Eukaryota</taxon>
        <taxon>Metazoa</taxon>
        <taxon>Ecdysozoa</taxon>
        <taxon>Tardigrada</taxon>
        <taxon>Eutardigrada</taxon>
        <taxon>Parachela</taxon>
        <taxon>Hypsibioidea</taxon>
        <taxon>Ramazzottiidae</taxon>
        <taxon>Ramazzottius</taxon>
    </lineage>
</organism>
<reference evidence="16 17" key="1">
    <citation type="journal article" date="2016" name="Nat. Commun.">
        <title>Extremotolerant tardigrade genome and improved radiotolerance of human cultured cells by tardigrade-unique protein.</title>
        <authorList>
            <person name="Hashimoto T."/>
            <person name="Horikawa D.D."/>
            <person name="Saito Y."/>
            <person name="Kuwahara H."/>
            <person name="Kozuka-Hata H."/>
            <person name="Shin-I T."/>
            <person name="Minakuchi Y."/>
            <person name="Ohishi K."/>
            <person name="Motoyama A."/>
            <person name="Aizu T."/>
            <person name="Enomoto A."/>
            <person name="Kondo K."/>
            <person name="Tanaka S."/>
            <person name="Hara Y."/>
            <person name="Koshikawa S."/>
            <person name="Sagara H."/>
            <person name="Miura T."/>
            <person name="Yokobori S."/>
            <person name="Miyagawa K."/>
            <person name="Suzuki Y."/>
            <person name="Kubo T."/>
            <person name="Oyama M."/>
            <person name="Kohara Y."/>
            <person name="Fujiyama A."/>
            <person name="Arakawa K."/>
            <person name="Katayama T."/>
            <person name="Toyoda A."/>
            <person name="Kunieda T."/>
        </authorList>
    </citation>
    <scope>NUCLEOTIDE SEQUENCE [LARGE SCALE GENOMIC DNA]</scope>
    <source>
        <strain evidence="16 17">YOKOZUNA-1</strain>
    </source>
</reference>
<dbReference type="PROSITE" id="PS00107">
    <property type="entry name" value="PROTEIN_KINASE_ATP"/>
    <property type="match status" value="1"/>
</dbReference>
<keyword evidence="10 13" id="KW-0067">ATP-binding</keyword>
<dbReference type="CDD" id="cd05599">
    <property type="entry name" value="STKc_NDR_like"/>
    <property type="match status" value="1"/>
</dbReference>
<dbReference type="GO" id="GO:0005737">
    <property type="term" value="C:cytoplasm"/>
    <property type="evidence" value="ECO:0007669"/>
    <property type="project" value="UniProtKB-SubCell"/>
</dbReference>
<keyword evidence="7" id="KW-0808">Transferase</keyword>
<evidence type="ECO:0000256" key="1">
    <source>
        <dbReference type="ARBA" id="ARBA00004496"/>
    </source>
</evidence>
<dbReference type="Proteomes" id="UP000186922">
    <property type="component" value="Unassembled WGS sequence"/>
</dbReference>
<keyword evidence="4" id="KW-0963">Cytoplasm</keyword>